<evidence type="ECO:0000313" key="1">
    <source>
        <dbReference type="EMBL" id="KAJ1358884.1"/>
    </source>
</evidence>
<protein>
    <submittedName>
        <fullName evidence="1">Uncharacterized protein</fullName>
    </submittedName>
</protein>
<gene>
    <name evidence="1" type="ORF">KIN20_017440</name>
</gene>
<organism evidence="1 2">
    <name type="scientific">Parelaphostrongylus tenuis</name>
    <name type="common">Meningeal worm</name>
    <dbReference type="NCBI Taxonomy" id="148309"/>
    <lineage>
        <taxon>Eukaryota</taxon>
        <taxon>Metazoa</taxon>
        <taxon>Ecdysozoa</taxon>
        <taxon>Nematoda</taxon>
        <taxon>Chromadorea</taxon>
        <taxon>Rhabditida</taxon>
        <taxon>Rhabditina</taxon>
        <taxon>Rhabditomorpha</taxon>
        <taxon>Strongyloidea</taxon>
        <taxon>Metastrongylidae</taxon>
        <taxon>Parelaphostrongylus</taxon>
    </lineage>
</organism>
<dbReference type="EMBL" id="JAHQIW010003504">
    <property type="protein sequence ID" value="KAJ1358884.1"/>
    <property type="molecule type" value="Genomic_DNA"/>
</dbReference>
<name>A0AAD5QRG1_PARTN</name>
<dbReference type="Proteomes" id="UP001196413">
    <property type="component" value="Unassembled WGS sequence"/>
</dbReference>
<evidence type="ECO:0000313" key="2">
    <source>
        <dbReference type="Proteomes" id="UP001196413"/>
    </source>
</evidence>
<keyword evidence="2" id="KW-1185">Reference proteome</keyword>
<dbReference type="AlphaFoldDB" id="A0AAD5QRG1"/>
<proteinExistence type="predicted"/>
<comment type="caution">
    <text evidence="1">The sequence shown here is derived from an EMBL/GenBank/DDBJ whole genome shotgun (WGS) entry which is preliminary data.</text>
</comment>
<sequence length="146" mass="17337">MRRGRGGRSGTVDILLFNRKFFLRFERNFGQNDGLSQQEITNWNTENPKDTEQSDLKCRTAFEFALWTLKYRLRRSRVCSQKSWRSAQLVLRTSVSIATVQHVPPDRLKSEFDPQLTRMFLHTTLHYEVYCNLEDCYRGHTCQKII</sequence>
<accession>A0AAD5QRG1</accession>
<reference evidence="1" key="1">
    <citation type="submission" date="2021-06" db="EMBL/GenBank/DDBJ databases">
        <title>Parelaphostrongylus tenuis whole genome reference sequence.</title>
        <authorList>
            <person name="Garwood T.J."/>
            <person name="Larsen P.A."/>
            <person name="Fountain-Jones N.M."/>
            <person name="Garbe J.R."/>
            <person name="Macchietto M.G."/>
            <person name="Kania S.A."/>
            <person name="Gerhold R.W."/>
            <person name="Richards J.E."/>
            <person name="Wolf T.M."/>
        </authorList>
    </citation>
    <scope>NUCLEOTIDE SEQUENCE</scope>
    <source>
        <strain evidence="1">MNPRO001-30</strain>
        <tissue evidence="1">Meninges</tissue>
    </source>
</reference>